<comment type="caution">
    <text evidence="6">The sequence shown here is derived from an EMBL/GenBank/DDBJ whole genome shotgun (WGS) entry which is preliminary data.</text>
</comment>
<proteinExistence type="predicted"/>
<keyword evidence="2" id="KW-0863">Zinc-finger</keyword>
<evidence type="ECO:0000256" key="2">
    <source>
        <dbReference type="ARBA" id="ARBA00022771"/>
    </source>
</evidence>
<dbReference type="GO" id="GO:0005634">
    <property type="term" value="C:nucleus"/>
    <property type="evidence" value="ECO:0007669"/>
    <property type="project" value="UniProtKB-ARBA"/>
</dbReference>
<evidence type="ECO:0000256" key="3">
    <source>
        <dbReference type="ARBA" id="ARBA00022833"/>
    </source>
</evidence>
<protein>
    <recommendedName>
        <fullName evidence="5">HIT-type domain-containing protein</fullName>
    </recommendedName>
</protein>
<dbReference type="InterPro" id="IPR007529">
    <property type="entry name" value="Znf_HIT"/>
</dbReference>
<dbReference type="SUPFAM" id="SSF144232">
    <property type="entry name" value="HIT/MYND zinc finger-like"/>
    <property type="match status" value="1"/>
</dbReference>
<feature type="compositionally biased region" description="Basic residues" evidence="4">
    <location>
        <begin position="75"/>
        <end position="84"/>
    </location>
</feature>
<feature type="domain" description="HIT-type" evidence="5">
    <location>
        <begin position="142"/>
        <end position="168"/>
    </location>
</feature>
<sequence length="202" mass="23146">MQMFRRPVVRTTKLRHSARFAAKEAARVLDGAERSSLTNQKLASLEQDNAHEDPHANIVWRKDLPNFEDEMIGGPKKKGSRKRPSSATPGANPAKRKRKFRARRFRNFISALDEANQKYRKNKRLYRAFFKATAPAPKVKGRKFCAPCGDVGIYSCMRCGTPYCSIACRDVHMDTRKDLYHFCPMVLMRLGQRAKDFPIALL</sequence>
<organism evidence="6 7">
    <name type="scientific">Ancylostoma ceylanicum</name>
    <dbReference type="NCBI Taxonomy" id="53326"/>
    <lineage>
        <taxon>Eukaryota</taxon>
        <taxon>Metazoa</taxon>
        <taxon>Ecdysozoa</taxon>
        <taxon>Nematoda</taxon>
        <taxon>Chromadorea</taxon>
        <taxon>Rhabditida</taxon>
        <taxon>Rhabditina</taxon>
        <taxon>Rhabditomorpha</taxon>
        <taxon>Strongyloidea</taxon>
        <taxon>Ancylostomatidae</taxon>
        <taxon>Ancylostomatinae</taxon>
        <taxon>Ancylostoma</taxon>
    </lineage>
</organism>
<dbReference type="EMBL" id="JARK01001456">
    <property type="protein sequence ID" value="EYB99783.1"/>
    <property type="molecule type" value="Genomic_DNA"/>
</dbReference>
<keyword evidence="1" id="KW-0479">Metal-binding</keyword>
<dbReference type="AlphaFoldDB" id="A0A016T9Y1"/>
<name>A0A016T9Y1_9BILA</name>
<dbReference type="PANTHER" id="PTHR13093">
    <property type="entry name" value="ZINC FINGER HIT DOMAIN CONTAINING PROTEIN 1"/>
    <property type="match status" value="1"/>
</dbReference>
<evidence type="ECO:0000256" key="1">
    <source>
        <dbReference type="ARBA" id="ARBA00022723"/>
    </source>
</evidence>
<dbReference type="STRING" id="53326.A0A016T9Y1"/>
<evidence type="ECO:0000259" key="5">
    <source>
        <dbReference type="Pfam" id="PF04438"/>
    </source>
</evidence>
<evidence type="ECO:0000313" key="7">
    <source>
        <dbReference type="Proteomes" id="UP000024635"/>
    </source>
</evidence>
<keyword evidence="3" id="KW-0862">Zinc</keyword>
<dbReference type="GO" id="GO:0008270">
    <property type="term" value="F:zinc ion binding"/>
    <property type="evidence" value="ECO:0007669"/>
    <property type="project" value="UniProtKB-KW"/>
</dbReference>
<dbReference type="OrthoDB" id="74807at2759"/>
<accession>A0A016T9Y1</accession>
<gene>
    <name evidence="6" type="primary">Acey_s0120.g935</name>
    <name evidence="6" type="synonym">Acey-zhit-1</name>
    <name evidence="6" type="ORF">Y032_0120g935</name>
</gene>
<feature type="region of interest" description="Disordered" evidence="4">
    <location>
        <begin position="70"/>
        <end position="98"/>
    </location>
</feature>
<keyword evidence="7" id="KW-1185">Reference proteome</keyword>
<reference evidence="7" key="1">
    <citation type="journal article" date="2015" name="Nat. Genet.">
        <title>The genome and transcriptome of the zoonotic hookworm Ancylostoma ceylanicum identify infection-specific gene families.</title>
        <authorList>
            <person name="Schwarz E.M."/>
            <person name="Hu Y."/>
            <person name="Antoshechkin I."/>
            <person name="Miller M.M."/>
            <person name="Sternberg P.W."/>
            <person name="Aroian R.V."/>
        </authorList>
    </citation>
    <scope>NUCLEOTIDE SEQUENCE</scope>
    <source>
        <strain evidence="7">HY135</strain>
    </source>
</reference>
<dbReference type="CDD" id="cd21437">
    <property type="entry name" value="zf-HIT_ZNHIT1_like"/>
    <property type="match status" value="1"/>
</dbReference>
<dbReference type="Pfam" id="PF04438">
    <property type="entry name" value="zf-HIT"/>
    <property type="match status" value="1"/>
</dbReference>
<evidence type="ECO:0000313" key="6">
    <source>
        <dbReference type="EMBL" id="EYB99783.1"/>
    </source>
</evidence>
<dbReference type="Proteomes" id="UP000024635">
    <property type="component" value="Unassembled WGS sequence"/>
</dbReference>
<evidence type="ECO:0000256" key="4">
    <source>
        <dbReference type="SAM" id="MobiDB-lite"/>
    </source>
</evidence>
<dbReference type="InterPro" id="IPR039723">
    <property type="entry name" value="Vps71/ZNHIT1"/>
</dbReference>
<dbReference type="GO" id="GO:0006338">
    <property type="term" value="P:chromatin remodeling"/>
    <property type="evidence" value="ECO:0007669"/>
    <property type="project" value="InterPro"/>
</dbReference>